<comment type="caution">
    <text evidence="8">The sequence shown here is derived from an EMBL/GenBank/DDBJ whole genome shotgun (WGS) entry which is preliminary data.</text>
</comment>
<keyword evidence="1" id="KW-0479">Metal-binding</keyword>
<evidence type="ECO:0000259" key="7">
    <source>
        <dbReference type="Pfam" id="PF07732"/>
    </source>
</evidence>
<evidence type="ECO:0000256" key="1">
    <source>
        <dbReference type="ARBA" id="ARBA00022723"/>
    </source>
</evidence>
<feature type="domain" description="Plastocyanin-like" evidence="7">
    <location>
        <begin position="44"/>
        <end position="147"/>
    </location>
</feature>
<dbReference type="EMBL" id="JSUQ01000003">
    <property type="protein sequence ID" value="KHQ54491.1"/>
    <property type="molecule type" value="Genomic_DNA"/>
</dbReference>
<dbReference type="GO" id="GO:0005507">
    <property type="term" value="F:copper ion binding"/>
    <property type="evidence" value="ECO:0007669"/>
    <property type="project" value="InterPro"/>
</dbReference>
<dbReference type="PANTHER" id="PTHR11709">
    <property type="entry name" value="MULTI-COPPER OXIDASE"/>
    <property type="match status" value="1"/>
</dbReference>
<feature type="signal peptide" evidence="4">
    <location>
        <begin position="1"/>
        <end position="24"/>
    </location>
</feature>
<evidence type="ECO:0000313" key="8">
    <source>
        <dbReference type="EMBL" id="KHQ54491.1"/>
    </source>
</evidence>
<dbReference type="Gene3D" id="2.60.40.420">
    <property type="entry name" value="Cupredoxins - blue copper proteins"/>
    <property type="match status" value="3"/>
</dbReference>
<name>A0A0B3SCS0_9RHOB</name>
<evidence type="ECO:0000259" key="5">
    <source>
        <dbReference type="Pfam" id="PF00394"/>
    </source>
</evidence>
<dbReference type="OrthoDB" id="9757546at2"/>
<dbReference type="InterPro" id="IPR008972">
    <property type="entry name" value="Cupredoxin"/>
</dbReference>
<dbReference type="STRING" id="561184.SAMN05216376_105257"/>
<dbReference type="PANTHER" id="PTHR11709:SF2">
    <property type="entry name" value="MULTICOPPER OXIDASE LPR1"/>
    <property type="match status" value="1"/>
</dbReference>
<dbReference type="PATRIC" id="fig|1515334.3.peg.1088"/>
<evidence type="ECO:0000313" key="9">
    <source>
        <dbReference type="Proteomes" id="UP000030960"/>
    </source>
</evidence>
<gene>
    <name evidence="8" type="ORF">OA50_01086</name>
</gene>
<sequence>MSLNRRQFLASTLAVTALPRFALAAPHPLRAEPVVSQILDAGEGQTAGFGFNGSTPGPELRLRAGERLSVAFENNLPDPTAVHWHGIRIANAMDGVPGLTQEAVAPGGTFDYDFVAPDAGTYWYHSHHQSWEQVARGLYGPLIVEEATPPDVDHDITVILDDWRLEPSGKMAGDFGNMHDFAHAGRLGNFAKAILPEITVNRGQRLRLRIINTATARVFPLALDGIAGRVVALDGRPLPEPRDLSQVSLSPAQRIDVIGDVTDTVRFLFPTPEEAFVMGTLEPGQDPVTPREAPVAALPDSPRPTPSDSPRALTLRMQGGAMGGQHAGDDIWSFNGVSGLPDSPWASFDRGETARLRLVNDTAFPHGIHLHGHHFHEVNEDGSPGDLRDTTLLMRGETREILVVFDNPGKWLLHCHMLGHQASGMKTWVEVA</sequence>
<dbReference type="CDD" id="cd13861">
    <property type="entry name" value="CuRO_1_CumA_like"/>
    <property type="match status" value="1"/>
</dbReference>
<dbReference type="Pfam" id="PF07731">
    <property type="entry name" value="Cu-oxidase_2"/>
    <property type="match status" value="1"/>
</dbReference>
<feature type="chain" id="PRO_5002084970" evidence="4">
    <location>
        <begin position="25"/>
        <end position="432"/>
    </location>
</feature>
<evidence type="ECO:0000259" key="6">
    <source>
        <dbReference type="Pfam" id="PF07731"/>
    </source>
</evidence>
<organism evidence="8 9">
    <name type="scientific">Mameliella alba</name>
    <dbReference type="NCBI Taxonomy" id="561184"/>
    <lineage>
        <taxon>Bacteria</taxon>
        <taxon>Pseudomonadati</taxon>
        <taxon>Pseudomonadota</taxon>
        <taxon>Alphaproteobacteria</taxon>
        <taxon>Rhodobacterales</taxon>
        <taxon>Roseobacteraceae</taxon>
        <taxon>Mameliella</taxon>
    </lineage>
</organism>
<dbReference type="InterPro" id="IPR045087">
    <property type="entry name" value="Cu-oxidase_fam"/>
</dbReference>
<dbReference type="Pfam" id="PF00394">
    <property type="entry name" value="Cu-oxidase"/>
    <property type="match status" value="1"/>
</dbReference>
<feature type="domain" description="Plastocyanin-like" evidence="6">
    <location>
        <begin position="328"/>
        <end position="431"/>
    </location>
</feature>
<dbReference type="InterPro" id="IPR006311">
    <property type="entry name" value="TAT_signal"/>
</dbReference>
<accession>A0A0B3SCS0</accession>
<dbReference type="Proteomes" id="UP000030960">
    <property type="component" value="Unassembled WGS sequence"/>
</dbReference>
<keyword evidence="4" id="KW-0732">Signal</keyword>
<dbReference type="InterPro" id="IPR011706">
    <property type="entry name" value="Cu-oxidase_C"/>
</dbReference>
<dbReference type="InterPro" id="IPR002355">
    <property type="entry name" value="Cu_oxidase_Cu_BS"/>
</dbReference>
<dbReference type="Pfam" id="PF07732">
    <property type="entry name" value="Cu-oxidase_3"/>
    <property type="match status" value="1"/>
</dbReference>
<dbReference type="PROSITE" id="PS51318">
    <property type="entry name" value="TAT"/>
    <property type="match status" value="1"/>
</dbReference>
<keyword evidence="2" id="KW-0560">Oxidoreductase</keyword>
<evidence type="ECO:0000256" key="3">
    <source>
        <dbReference type="SAM" id="MobiDB-lite"/>
    </source>
</evidence>
<reference evidence="8 9" key="1">
    <citation type="submission" date="2014-10" db="EMBL/GenBank/DDBJ databases">
        <title>Genome sequence of Ponticoccus sp. strain UMTAT08 isolated from clonal culture of toxic dinoflagellate Alexandrium tamiyavanichii.</title>
        <authorList>
            <person name="Gan H.Y."/>
            <person name="Muhd D.-D."/>
            <person name="Mohd Noor M.E."/>
            <person name="Yeong Y.S."/>
            <person name="Usup G."/>
        </authorList>
    </citation>
    <scope>NUCLEOTIDE SEQUENCE [LARGE SCALE GENOMIC DNA]</scope>
    <source>
        <strain evidence="8 9">UMTAT08</strain>
    </source>
</reference>
<evidence type="ECO:0000256" key="4">
    <source>
        <dbReference type="SAM" id="SignalP"/>
    </source>
</evidence>
<dbReference type="InterPro" id="IPR001117">
    <property type="entry name" value="Cu-oxidase_2nd"/>
</dbReference>
<dbReference type="InterPro" id="IPR011707">
    <property type="entry name" value="Cu-oxidase-like_N"/>
</dbReference>
<dbReference type="RefSeq" id="WP_043138244.1">
    <property type="nucleotide sequence ID" value="NZ_JSUQ01000003.1"/>
</dbReference>
<dbReference type="AlphaFoldDB" id="A0A0B3SCS0"/>
<dbReference type="SUPFAM" id="SSF49503">
    <property type="entry name" value="Cupredoxins"/>
    <property type="match status" value="3"/>
</dbReference>
<feature type="region of interest" description="Disordered" evidence="3">
    <location>
        <begin position="282"/>
        <end position="310"/>
    </location>
</feature>
<protein>
    <submittedName>
        <fullName evidence="8">Multicopper oxidase</fullName>
    </submittedName>
</protein>
<dbReference type="GO" id="GO:0016491">
    <property type="term" value="F:oxidoreductase activity"/>
    <property type="evidence" value="ECO:0007669"/>
    <property type="project" value="UniProtKB-KW"/>
</dbReference>
<feature type="domain" description="Plastocyanin-like" evidence="5">
    <location>
        <begin position="189"/>
        <end position="261"/>
    </location>
</feature>
<dbReference type="PROSITE" id="PS00080">
    <property type="entry name" value="MULTICOPPER_OXIDASE2"/>
    <property type="match status" value="1"/>
</dbReference>
<keyword evidence="9" id="KW-1185">Reference proteome</keyword>
<evidence type="ECO:0000256" key="2">
    <source>
        <dbReference type="ARBA" id="ARBA00023002"/>
    </source>
</evidence>
<proteinExistence type="predicted"/>